<comment type="cofactor">
    <cofactor evidence="4">
        <name>Zn(2+)</name>
        <dbReference type="ChEBI" id="CHEBI:29105"/>
    </cofactor>
    <text evidence="4">Binds 1 zinc ion per subunit.</text>
</comment>
<keyword evidence="1 5" id="KW-0489">Methyltransferase</keyword>
<dbReference type="GO" id="GO:0008168">
    <property type="term" value="F:methyltransferase activity"/>
    <property type="evidence" value="ECO:0007669"/>
    <property type="project" value="UniProtKB-UniRule"/>
</dbReference>
<dbReference type="PANTHER" id="PTHR11103">
    <property type="entry name" value="SLR1189 PROTEIN"/>
    <property type="match status" value="1"/>
</dbReference>
<keyword evidence="4 5" id="KW-0479">Metal-binding</keyword>
<dbReference type="GO" id="GO:0009086">
    <property type="term" value="P:methionine biosynthetic process"/>
    <property type="evidence" value="ECO:0007669"/>
    <property type="project" value="InterPro"/>
</dbReference>
<reference evidence="7" key="1">
    <citation type="journal article" date="2019" name="bioRxiv">
        <title>The Genome of the Zebra Mussel, Dreissena polymorpha: A Resource for Invasive Species Research.</title>
        <authorList>
            <person name="McCartney M.A."/>
            <person name="Auch B."/>
            <person name="Kono T."/>
            <person name="Mallez S."/>
            <person name="Zhang Y."/>
            <person name="Obille A."/>
            <person name="Becker A."/>
            <person name="Abrahante J.E."/>
            <person name="Garbe J."/>
            <person name="Badalamenti J.P."/>
            <person name="Herman A."/>
            <person name="Mangelson H."/>
            <person name="Liachko I."/>
            <person name="Sullivan S."/>
            <person name="Sone E.D."/>
            <person name="Koren S."/>
            <person name="Silverstein K.A.T."/>
            <person name="Beckman K.B."/>
            <person name="Gohl D.M."/>
        </authorList>
    </citation>
    <scope>NUCLEOTIDE SEQUENCE</scope>
    <source>
        <strain evidence="7">Duluth1</strain>
        <tissue evidence="7">Whole animal</tissue>
    </source>
</reference>
<dbReference type="AlphaFoldDB" id="A0A9D4I1D1"/>
<sequence>MDGHKVKGLVERLRDGEHVLIAEGYMFEFERRGYLQSGGNVPEVVLDYPDLVRNMHREFVHAGSDVVEAFTYYGHRTKLRDIGREDDLERLQKNALAIAREIADETGALMAGNLCGTGIYSADDKDSHATCREMFREQVVWAVEGNCDYIIAETFCNLGEALLALDIIKQYGHGVPAVITLTPYETNVTMDNVPFPEACKLLEDAGAEVVGLNCSRGPATMLPLLEDIRKVCKGPLAAVPVPYRTSSKNQTFFSYKDKETGKSLYPLDINCYMCNRSDVYAFAKKAKAIGIEYIGLCCGNASNLMRELAEAYDRKPPSSKYAPDLSKSIIFGEAGEKSNKQIDKIKKATVGEYVASELAKMHMGEM</sequence>
<evidence type="ECO:0000313" key="7">
    <source>
        <dbReference type="EMBL" id="KAH3738761.1"/>
    </source>
</evidence>
<evidence type="ECO:0000313" key="8">
    <source>
        <dbReference type="Proteomes" id="UP000828390"/>
    </source>
</evidence>
<name>A0A9D4I1D1_DREPO</name>
<evidence type="ECO:0000259" key="6">
    <source>
        <dbReference type="PROSITE" id="PS50970"/>
    </source>
</evidence>
<evidence type="ECO:0000256" key="4">
    <source>
        <dbReference type="PIRSR" id="PIRSR037505-2"/>
    </source>
</evidence>
<dbReference type="GO" id="GO:0008270">
    <property type="term" value="F:zinc ion binding"/>
    <property type="evidence" value="ECO:0007669"/>
    <property type="project" value="InterPro"/>
</dbReference>
<proteinExistence type="predicted"/>
<dbReference type="Proteomes" id="UP000828390">
    <property type="component" value="Unassembled WGS sequence"/>
</dbReference>
<protein>
    <recommendedName>
        <fullName evidence="6">Hcy-binding domain-containing protein</fullName>
    </recommendedName>
</protein>
<dbReference type="InterPro" id="IPR017226">
    <property type="entry name" value="BHMT-like"/>
</dbReference>
<dbReference type="EMBL" id="JAIWYP010000011">
    <property type="protein sequence ID" value="KAH3738761.1"/>
    <property type="molecule type" value="Genomic_DNA"/>
</dbReference>
<dbReference type="PIRSF" id="PIRSF037505">
    <property type="entry name" value="Betaine_HMT"/>
    <property type="match status" value="1"/>
</dbReference>
<dbReference type="Pfam" id="PF02574">
    <property type="entry name" value="S-methyl_trans"/>
    <property type="match status" value="1"/>
</dbReference>
<dbReference type="PANTHER" id="PTHR11103:SF18">
    <property type="entry name" value="SLR1189 PROTEIN"/>
    <property type="match status" value="1"/>
</dbReference>
<keyword evidence="4 5" id="KW-0862">Zinc</keyword>
<accession>A0A9D4I1D1</accession>
<comment type="pathway">
    <text evidence="3">Amino-acid biosynthesis; L-methionine biosynthesis via de novo pathway.</text>
</comment>
<feature type="binding site" evidence="4 5">
    <location>
        <position position="214"/>
    </location>
    <ligand>
        <name>Zn(2+)</name>
        <dbReference type="ChEBI" id="CHEBI:29105"/>
    </ligand>
</feature>
<feature type="binding site" evidence="4 5">
    <location>
        <position position="297"/>
    </location>
    <ligand>
        <name>Zn(2+)</name>
        <dbReference type="ChEBI" id="CHEBI:29105"/>
    </ligand>
</feature>
<comment type="caution">
    <text evidence="7">The sequence shown here is derived from an EMBL/GenBank/DDBJ whole genome shotgun (WGS) entry which is preliminary data.</text>
</comment>
<evidence type="ECO:0000256" key="2">
    <source>
        <dbReference type="ARBA" id="ARBA00022679"/>
    </source>
</evidence>
<evidence type="ECO:0000256" key="1">
    <source>
        <dbReference type="ARBA" id="ARBA00022603"/>
    </source>
</evidence>
<dbReference type="Gene3D" id="3.20.20.330">
    <property type="entry name" value="Homocysteine-binding-like domain"/>
    <property type="match status" value="1"/>
</dbReference>
<organism evidence="7 8">
    <name type="scientific">Dreissena polymorpha</name>
    <name type="common">Zebra mussel</name>
    <name type="synonym">Mytilus polymorpha</name>
    <dbReference type="NCBI Taxonomy" id="45954"/>
    <lineage>
        <taxon>Eukaryota</taxon>
        <taxon>Metazoa</taxon>
        <taxon>Spiralia</taxon>
        <taxon>Lophotrochozoa</taxon>
        <taxon>Mollusca</taxon>
        <taxon>Bivalvia</taxon>
        <taxon>Autobranchia</taxon>
        <taxon>Heteroconchia</taxon>
        <taxon>Euheterodonta</taxon>
        <taxon>Imparidentia</taxon>
        <taxon>Neoheterodontei</taxon>
        <taxon>Myida</taxon>
        <taxon>Dreissenoidea</taxon>
        <taxon>Dreissenidae</taxon>
        <taxon>Dreissena</taxon>
    </lineage>
</organism>
<feature type="binding site" evidence="4 5">
    <location>
        <position position="298"/>
    </location>
    <ligand>
        <name>Zn(2+)</name>
        <dbReference type="ChEBI" id="CHEBI:29105"/>
    </ligand>
</feature>
<dbReference type="GO" id="GO:0032259">
    <property type="term" value="P:methylation"/>
    <property type="evidence" value="ECO:0007669"/>
    <property type="project" value="UniProtKB-KW"/>
</dbReference>
<evidence type="ECO:0000256" key="3">
    <source>
        <dbReference type="ARBA" id="ARBA00034478"/>
    </source>
</evidence>
<dbReference type="OrthoDB" id="6074760at2759"/>
<dbReference type="PROSITE" id="PS50970">
    <property type="entry name" value="HCY"/>
    <property type="match status" value="1"/>
</dbReference>
<reference evidence="7" key="2">
    <citation type="submission" date="2020-11" db="EMBL/GenBank/DDBJ databases">
        <authorList>
            <person name="McCartney M.A."/>
            <person name="Auch B."/>
            <person name="Kono T."/>
            <person name="Mallez S."/>
            <person name="Becker A."/>
            <person name="Gohl D.M."/>
            <person name="Silverstein K.A.T."/>
            <person name="Koren S."/>
            <person name="Bechman K.B."/>
            <person name="Herman A."/>
            <person name="Abrahante J.E."/>
            <person name="Garbe J."/>
        </authorList>
    </citation>
    <scope>NUCLEOTIDE SEQUENCE</scope>
    <source>
        <strain evidence="7">Duluth1</strain>
        <tissue evidence="7">Whole animal</tissue>
    </source>
</reference>
<evidence type="ECO:0000256" key="5">
    <source>
        <dbReference type="PROSITE-ProRule" id="PRU00333"/>
    </source>
</evidence>
<dbReference type="SUPFAM" id="SSF82282">
    <property type="entry name" value="Homocysteine S-methyltransferase"/>
    <property type="match status" value="1"/>
</dbReference>
<feature type="domain" description="Hcy-binding" evidence="6">
    <location>
        <begin position="7"/>
        <end position="312"/>
    </location>
</feature>
<keyword evidence="8" id="KW-1185">Reference proteome</keyword>
<gene>
    <name evidence="7" type="ORF">DPMN_045404</name>
</gene>
<keyword evidence="2 5" id="KW-0808">Transferase</keyword>
<dbReference type="InterPro" id="IPR003726">
    <property type="entry name" value="HCY_dom"/>
</dbReference>
<dbReference type="InterPro" id="IPR036589">
    <property type="entry name" value="HCY_dom_sf"/>
</dbReference>